<protein>
    <submittedName>
        <fullName evidence="2">Uncharacterized protein</fullName>
    </submittedName>
</protein>
<dbReference type="EMBL" id="MLFU01000042">
    <property type="protein sequence ID" value="KAK1492527.1"/>
    <property type="molecule type" value="Genomic_DNA"/>
</dbReference>
<evidence type="ECO:0000313" key="2">
    <source>
        <dbReference type="EMBL" id="KAK1492527.1"/>
    </source>
</evidence>
<comment type="caution">
    <text evidence="2">The sequence shown here is derived from an EMBL/GenBank/DDBJ whole genome shotgun (WGS) entry which is preliminary data.</text>
</comment>
<feature type="compositionally biased region" description="Basic and acidic residues" evidence="1">
    <location>
        <begin position="212"/>
        <end position="221"/>
    </location>
</feature>
<dbReference type="GeneID" id="85410198"/>
<proteinExistence type="predicted"/>
<evidence type="ECO:0000256" key="1">
    <source>
        <dbReference type="SAM" id="MobiDB-lite"/>
    </source>
</evidence>
<keyword evidence="3" id="KW-1185">Reference proteome</keyword>
<accession>A0ABQ9R217</accession>
<name>A0ABQ9R217_9PEZI</name>
<organism evidence="2 3">
    <name type="scientific">Colletotrichum tamarilloi</name>
    <dbReference type="NCBI Taxonomy" id="1209934"/>
    <lineage>
        <taxon>Eukaryota</taxon>
        <taxon>Fungi</taxon>
        <taxon>Dikarya</taxon>
        <taxon>Ascomycota</taxon>
        <taxon>Pezizomycotina</taxon>
        <taxon>Sordariomycetes</taxon>
        <taxon>Hypocreomycetidae</taxon>
        <taxon>Glomerellales</taxon>
        <taxon>Glomerellaceae</taxon>
        <taxon>Colletotrichum</taxon>
        <taxon>Colletotrichum acutatum species complex</taxon>
    </lineage>
</organism>
<evidence type="ECO:0000313" key="3">
    <source>
        <dbReference type="Proteomes" id="UP001227543"/>
    </source>
</evidence>
<gene>
    <name evidence="2" type="ORF">CTAM01_09944</name>
</gene>
<reference evidence="2 3" key="1">
    <citation type="submission" date="2016-10" db="EMBL/GenBank/DDBJ databases">
        <title>The genome sequence of Colletotrichum fioriniae PJ7.</title>
        <authorList>
            <person name="Baroncelli R."/>
        </authorList>
    </citation>
    <scope>NUCLEOTIDE SEQUENCE [LARGE SCALE GENOMIC DNA]</scope>
    <source>
        <strain evidence="2 3">Tom-12</strain>
    </source>
</reference>
<dbReference type="Proteomes" id="UP001227543">
    <property type="component" value="Unassembled WGS sequence"/>
</dbReference>
<feature type="region of interest" description="Disordered" evidence="1">
    <location>
        <begin position="209"/>
        <end position="251"/>
    </location>
</feature>
<sequence>MCRLTLHGKDNHQPSSIVPVRDCTHHIPFNPRHAGASPRRPQLYGCPLHLSLKPFRIDNRDPGTWIKTAVCGVQSHAPRLSLVSSPLPLPSLLTSPRCASTVYVHLHCVLSTKLPNVPPSKHLGLFQEHQWESKLGASYPRHSLPSNLGTHRTAPHRTALHHLLTRWQPGPHAERHLRYTCLKVLSLTPHCTARYATCVRTCTNIGKVTTPRHRDSRRDSGRWTQRGASGRAAANFSASVRRPRGSSELDI</sequence>
<dbReference type="RefSeq" id="XP_060379469.1">
    <property type="nucleotide sequence ID" value="XM_060525960.1"/>
</dbReference>